<dbReference type="Gene3D" id="3.60.70.12">
    <property type="entry name" value="L-amino peptidase D-ALA esterase/amidase"/>
    <property type="match status" value="1"/>
</dbReference>
<keyword evidence="2" id="KW-0732">Signal</keyword>
<feature type="signal peptide" evidence="2">
    <location>
        <begin position="1"/>
        <end position="17"/>
    </location>
</feature>
<dbReference type="SUPFAM" id="SSF56266">
    <property type="entry name" value="DmpA/ArgJ-like"/>
    <property type="match status" value="1"/>
</dbReference>
<keyword evidence="3" id="KW-0031">Aminopeptidase</keyword>
<keyword evidence="3" id="KW-0645">Protease</keyword>
<dbReference type="PANTHER" id="PTHR36512:SF3">
    <property type="entry name" value="BLR5678 PROTEIN"/>
    <property type="match status" value="1"/>
</dbReference>
<dbReference type="PATRIC" id="fig|1384054.3.peg.1087"/>
<dbReference type="RefSeq" id="WP_043802054.1">
    <property type="nucleotide sequence ID" value="NZ_AVCH01000133.1"/>
</dbReference>
<dbReference type="Proteomes" id="UP000029392">
    <property type="component" value="Unassembled WGS sequence"/>
</dbReference>
<dbReference type="STRING" id="1384054.N790_05500"/>
<feature type="chain" id="PRO_5001871376" evidence="2">
    <location>
        <begin position="18"/>
        <end position="379"/>
    </location>
</feature>
<dbReference type="AlphaFoldDB" id="A0A091B8Z1"/>
<dbReference type="InterPro" id="IPR016117">
    <property type="entry name" value="ArgJ-like_dom_sf"/>
</dbReference>
<gene>
    <name evidence="3" type="ORF">N790_05500</name>
</gene>
<reference evidence="3 4" key="1">
    <citation type="submission" date="2013-09" db="EMBL/GenBank/DDBJ databases">
        <title>Genome sequencing of Arenimonas malthae.</title>
        <authorList>
            <person name="Chen F."/>
            <person name="Wang G."/>
        </authorList>
    </citation>
    <scope>NUCLEOTIDE SEQUENCE [LARGE SCALE GENOMIC DNA]</scope>
    <source>
        <strain evidence="3 4">CC-JY-1</strain>
    </source>
</reference>
<dbReference type="EMBL" id="AVCH01000133">
    <property type="protein sequence ID" value="KFN49123.1"/>
    <property type="molecule type" value="Genomic_DNA"/>
</dbReference>
<evidence type="ECO:0000313" key="4">
    <source>
        <dbReference type="Proteomes" id="UP000029392"/>
    </source>
</evidence>
<evidence type="ECO:0000313" key="3">
    <source>
        <dbReference type="EMBL" id="KFN49123.1"/>
    </source>
</evidence>
<keyword evidence="4" id="KW-1185">Reference proteome</keyword>
<dbReference type="PANTHER" id="PTHR36512">
    <property type="entry name" value="D-AMINOPEPTIDASE"/>
    <property type="match status" value="1"/>
</dbReference>
<proteinExistence type="inferred from homology"/>
<sequence>MVRASLLLLALATGASAAEPRARDLGIPFEGQPGPLNAITDVAGVTVGHATVVRDEADGRKVRTGVTAVLPRGQASAATPVFGGWFALNGNGEMTGTAWLEESGQLEGPVMLTNTHSVGVVRDAVIAERVRAGGADATGYWWSLPVVAETWDGHLNDINGFHVTPAHVAEALRGAKGGPVAEGNVGGGTGMVCHEFKCGIGTASRVRGNYTVGVLVQANYGLRDSLRIAGVPVGQFLRNDRVYTEPNPLAGDTGSIIIIVATDAPLLPHQLKRLARRASLGLARLGSYAGNGSGDIFVAFSTANAEALDGGELEQARFVGNDRMDPLFEATVQATEEAITNAMVAARDMQGHGGNYARAIDHAALVEVLRQHRRLAPGK</sequence>
<comment type="caution">
    <text evidence="3">The sequence shown here is derived from an EMBL/GenBank/DDBJ whole genome shotgun (WGS) entry which is preliminary data.</text>
</comment>
<dbReference type="eggNOG" id="COG3191">
    <property type="taxonomic scope" value="Bacteria"/>
</dbReference>
<name>A0A091B8Z1_9GAMM</name>
<dbReference type="GO" id="GO:0004177">
    <property type="term" value="F:aminopeptidase activity"/>
    <property type="evidence" value="ECO:0007669"/>
    <property type="project" value="UniProtKB-KW"/>
</dbReference>
<keyword evidence="3" id="KW-0378">Hydrolase</keyword>
<accession>A0A091B8Z1</accession>
<dbReference type="Pfam" id="PF03576">
    <property type="entry name" value="Peptidase_S58"/>
    <property type="match status" value="1"/>
</dbReference>
<organism evidence="3 4">
    <name type="scientific">Arenimonas malthae CC-JY-1</name>
    <dbReference type="NCBI Taxonomy" id="1384054"/>
    <lineage>
        <taxon>Bacteria</taxon>
        <taxon>Pseudomonadati</taxon>
        <taxon>Pseudomonadota</taxon>
        <taxon>Gammaproteobacteria</taxon>
        <taxon>Lysobacterales</taxon>
        <taxon>Lysobacteraceae</taxon>
        <taxon>Arenimonas</taxon>
    </lineage>
</organism>
<dbReference type="OrthoDB" id="9770388at2"/>
<dbReference type="CDD" id="cd02253">
    <property type="entry name" value="DmpA"/>
    <property type="match status" value="1"/>
</dbReference>
<dbReference type="InterPro" id="IPR005321">
    <property type="entry name" value="Peptidase_S58_DmpA"/>
</dbReference>
<comment type="similarity">
    <text evidence="1">Belongs to the peptidase S58 family.</text>
</comment>
<evidence type="ECO:0000256" key="2">
    <source>
        <dbReference type="SAM" id="SignalP"/>
    </source>
</evidence>
<evidence type="ECO:0000256" key="1">
    <source>
        <dbReference type="ARBA" id="ARBA00007068"/>
    </source>
</evidence>
<protein>
    <submittedName>
        <fullName evidence="3">Aminopeptidase</fullName>
    </submittedName>
</protein>